<dbReference type="AlphaFoldDB" id="A0A2I7N8L9"/>
<gene>
    <name evidence="2" type="ORF">CUN60_11005</name>
</gene>
<evidence type="ECO:0000259" key="1">
    <source>
        <dbReference type="Pfam" id="PF08242"/>
    </source>
</evidence>
<dbReference type="EMBL" id="CP024847">
    <property type="protein sequence ID" value="AUR52798.1"/>
    <property type="molecule type" value="Genomic_DNA"/>
</dbReference>
<evidence type="ECO:0000313" key="2">
    <source>
        <dbReference type="EMBL" id="AUR52798.1"/>
    </source>
</evidence>
<name>A0A2I7N8L9_9NEIS</name>
<dbReference type="Gene3D" id="3.40.50.150">
    <property type="entry name" value="Vaccinia Virus protein VP39"/>
    <property type="match status" value="1"/>
</dbReference>
<reference evidence="3" key="1">
    <citation type="submission" date="2017-11" db="EMBL/GenBank/DDBJ databases">
        <authorList>
            <person name="Chan K.G."/>
            <person name="Lee L.S."/>
        </authorList>
    </citation>
    <scope>NUCLEOTIDE SEQUENCE [LARGE SCALE GENOMIC DNA]</scope>
    <source>
        <strain evidence="3">DSM 100970</strain>
    </source>
</reference>
<dbReference type="Pfam" id="PF08242">
    <property type="entry name" value="Methyltransf_12"/>
    <property type="match status" value="1"/>
</dbReference>
<feature type="domain" description="Methyltransferase type 12" evidence="1">
    <location>
        <begin position="48"/>
        <end position="140"/>
    </location>
</feature>
<dbReference type="PANTHER" id="PTHR43861">
    <property type="entry name" value="TRANS-ACONITATE 2-METHYLTRANSFERASE-RELATED"/>
    <property type="match status" value="1"/>
</dbReference>
<protein>
    <recommendedName>
        <fullName evidence="1">Methyltransferase type 12 domain-containing protein</fullName>
    </recommendedName>
</protein>
<dbReference type="PANTHER" id="PTHR43861:SF1">
    <property type="entry name" value="TRANS-ACONITATE 2-METHYLTRANSFERASE"/>
    <property type="match status" value="1"/>
</dbReference>
<dbReference type="Proteomes" id="UP000236655">
    <property type="component" value="Chromosome"/>
</dbReference>
<dbReference type="RefSeq" id="WP_102952086.1">
    <property type="nucleotide sequence ID" value="NZ_CP024847.1"/>
</dbReference>
<dbReference type="InterPro" id="IPR029063">
    <property type="entry name" value="SAM-dependent_MTases_sf"/>
</dbReference>
<proteinExistence type="predicted"/>
<organism evidence="2 3">
    <name type="scientific">Aquella oligotrophica</name>
    <dbReference type="NCBI Taxonomy" id="2067065"/>
    <lineage>
        <taxon>Bacteria</taxon>
        <taxon>Pseudomonadati</taxon>
        <taxon>Pseudomonadota</taxon>
        <taxon>Betaproteobacteria</taxon>
        <taxon>Neisseriales</taxon>
        <taxon>Neisseriaceae</taxon>
        <taxon>Aquella</taxon>
    </lineage>
</organism>
<dbReference type="KEGG" id="nba:CUN60_11005"/>
<dbReference type="CDD" id="cd02440">
    <property type="entry name" value="AdoMet_MTases"/>
    <property type="match status" value="1"/>
</dbReference>
<dbReference type="InterPro" id="IPR013217">
    <property type="entry name" value="Methyltransf_12"/>
</dbReference>
<evidence type="ECO:0000313" key="3">
    <source>
        <dbReference type="Proteomes" id="UP000236655"/>
    </source>
</evidence>
<dbReference type="SUPFAM" id="SSF53335">
    <property type="entry name" value="S-adenosyl-L-methionine-dependent methyltransferases"/>
    <property type="match status" value="1"/>
</dbReference>
<sequence length="247" mass="28416">MEKSYNNYQGKLLLAEVRDNQDFAHPGEEEAIELLLKQLSFRSYSTILEAGAGLGATLDIMAKSLRCHEVVGTDIDSTSVSHARSKYPNYKWICCDTQSLSHHVTTGYDLIYLFNAFYCIPDQKKALLEINKLLKFSGVLAISDYYDRRTSISQHFLNPFATAMFKPLGVKIISDIKQQFNVLKELDISDYYAQWYSQFLKKMLDKRPIIIKKFGTKLFDEFFNKYDLMLEDILSKKLGGIIIIAEK</sequence>
<keyword evidence="3" id="KW-1185">Reference proteome</keyword>
<accession>A0A2I7N8L9</accession>
<dbReference type="OrthoDB" id="5513623at2"/>